<dbReference type="Proteomes" id="UP000005141">
    <property type="component" value="Unassembled WGS sequence"/>
</dbReference>
<proteinExistence type="inferred from homology"/>
<keyword evidence="2" id="KW-0680">Restriction system</keyword>
<dbReference type="Pfam" id="PF01420">
    <property type="entry name" value="Methylase_S"/>
    <property type="match status" value="1"/>
</dbReference>
<dbReference type="InterPro" id="IPR051212">
    <property type="entry name" value="Type-I_RE_S_subunit"/>
</dbReference>
<protein>
    <recommendedName>
        <fullName evidence="5">Type I restriction modification DNA specificity domain-containing protein</fullName>
    </recommendedName>
</protein>
<evidence type="ECO:0000256" key="2">
    <source>
        <dbReference type="ARBA" id="ARBA00022747"/>
    </source>
</evidence>
<evidence type="ECO:0000313" key="7">
    <source>
        <dbReference type="Proteomes" id="UP000005141"/>
    </source>
</evidence>
<dbReference type="RefSeq" id="WP_004379873.1">
    <property type="nucleotide sequence ID" value="NZ_JH114215.1"/>
</dbReference>
<dbReference type="Gene3D" id="3.90.220.20">
    <property type="entry name" value="DNA methylase specificity domains"/>
    <property type="match status" value="2"/>
</dbReference>
<dbReference type="InterPro" id="IPR044946">
    <property type="entry name" value="Restrct_endonuc_typeI_TRD_sf"/>
</dbReference>
<sequence length="413" mass="47069">MKKYPKYKDSGVSWIGEIPEGWNSKRLKFSCNLVQEKTTDNALPYIALENIESYSGRLLSINTSVPEGSCNLYRANDVLFSKLRPYLAKCVVAQTDGKCSSELLVLRNFEGDNKYLQYLMLSPKFIEYIDSSTYGAKMPRANWLFIGNSFIPLPSLSEQHAIVSYLDKKTEQIDRFVSEAEKEIEKLNELKQAQIARMVTHGLNPNAPMKDSGVAWIGMIPEHWKVRKISSHFKERRTKVSDKDYPALSVAREGVVPQLETAVKTDNGDNRKLVLKNDFVVNSRSDRKGSCGVSDYDGSVSLISIVLEPRDIYPMYVHHLFRSNNYIEEFYRNGRGIVADLWTTRYSEMKNIFIPIPPNDEQQAIVSAINSMSEKIDMLATKLTAQIDNLRELKQRIISDAVTGKIDVRDRNN</sequence>
<feature type="domain" description="Type I restriction modification DNA specificity" evidence="5">
    <location>
        <begin position="44"/>
        <end position="174"/>
    </location>
</feature>
<comment type="similarity">
    <text evidence="1">Belongs to the type-I restriction system S methylase family.</text>
</comment>
<comment type="caution">
    <text evidence="6">The sequence shown here is derived from an EMBL/GenBank/DDBJ whole genome shotgun (WGS) entry which is preliminary data.</text>
</comment>
<dbReference type="HOGENOM" id="CLU_021095_1_2_10"/>
<evidence type="ECO:0000256" key="3">
    <source>
        <dbReference type="ARBA" id="ARBA00023125"/>
    </source>
</evidence>
<dbReference type="PANTHER" id="PTHR43140">
    <property type="entry name" value="TYPE-1 RESTRICTION ENZYME ECOKI SPECIFICITY PROTEIN"/>
    <property type="match status" value="1"/>
</dbReference>
<evidence type="ECO:0000256" key="1">
    <source>
        <dbReference type="ARBA" id="ARBA00010923"/>
    </source>
</evidence>
<dbReference type="EMBL" id="ADGI01000026">
    <property type="protein sequence ID" value="EGV33264.1"/>
    <property type="molecule type" value="Genomic_DNA"/>
</dbReference>
<dbReference type="eggNOG" id="COG0732">
    <property type="taxonomic scope" value="Bacteria"/>
</dbReference>
<dbReference type="AlphaFoldDB" id="G1WAL1"/>
<dbReference type="InterPro" id="IPR000055">
    <property type="entry name" value="Restrct_endonuc_typeI_TRD"/>
</dbReference>
<dbReference type="Gene3D" id="1.10.287.1120">
    <property type="entry name" value="Bipartite methylase S protein"/>
    <property type="match status" value="1"/>
</dbReference>
<keyword evidence="4" id="KW-0175">Coiled coil</keyword>
<organism evidence="6 7">
    <name type="scientific">Segatella oulorum F0390</name>
    <dbReference type="NCBI Taxonomy" id="702438"/>
    <lineage>
        <taxon>Bacteria</taxon>
        <taxon>Pseudomonadati</taxon>
        <taxon>Bacteroidota</taxon>
        <taxon>Bacteroidia</taxon>
        <taxon>Bacteroidales</taxon>
        <taxon>Prevotellaceae</taxon>
        <taxon>Segatella</taxon>
    </lineage>
</organism>
<feature type="coiled-coil region" evidence="4">
    <location>
        <begin position="166"/>
        <end position="197"/>
    </location>
</feature>
<dbReference type="OrthoDB" id="667970at2"/>
<dbReference type="PATRIC" id="fig|702438.4.peg.888"/>
<evidence type="ECO:0000313" key="6">
    <source>
        <dbReference type="EMBL" id="EGV33264.1"/>
    </source>
</evidence>
<gene>
    <name evidence="6" type="ORF">HMPREF9431_00862</name>
</gene>
<dbReference type="GO" id="GO:0003677">
    <property type="term" value="F:DNA binding"/>
    <property type="evidence" value="ECO:0007669"/>
    <property type="project" value="UniProtKB-KW"/>
</dbReference>
<reference evidence="6 7" key="1">
    <citation type="submission" date="2011-07" db="EMBL/GenBank/DDBJ databases">
        <title>The Genome Sequence of Prevotella oulorum F0390.</title>
        <authorList>
            <consortium name="The Broad Institute Genome Sequencing Platform"/>
            <consortium name="The Broad Institute Genome Sequencing Center for Infectious Disease"/>
            <person name="Earl A."/>
            <person name="Ward D."/>
            <person name="Feldgarden M."/>
            <person name="Gevers D."/>
            <person name="Izard J."/>
            <person name="Ganesan A."/>
            <person name="Baranova O.V."/>
            <person name="Blanton J.M."/>
            <person name="Tanner A.C."/>
            <person name="Dewhirst F.E."/>
            <person name="Young S.K."/>
            <person name="Zeng Q."/>
            <person name="Gargeya S."/>
            <person name="Fitzgerald M."/>
            <person name="Haas B."/>
            <person name="Abouelleil A."/>
            <person name="Alvarado L."/>
            <person name="Arachchi H.M."/>
            <person name="Berlin A."/>
            <person name="Brown A."/>
            <person name="Chapman S.B."/>
            <person name="Chen Z."/>
            <person name="Dunbar C."/>
            <person name="Freedman E."/>
            <person name="Gearin G."/>
            <person name="Gellesch M."/>
            <person name="Goldberg J."/>
            <person name="Griggs A."/>
            <person name="Gujja S."/>
            <person name="Heiman D."/>
            <person name="Howarth C."/>
            <person name="Larson L."/>
            <person name="Lui A."/>
            <person name="MacDonald P.J.P."/>
            <person name="Mehta T."/>
            <person name="Montmayeur A."/>
            <person name="Murphy C."/>
            <person name="Neiman D."/>
            <person name="Pearson M."/>
            <person name="Priest M."/>
            <person name="Roberts A."/>
            <person name="Saif S."/>
            <person name="Shea T."/>
            <person name="Shenoy N."/>
            <person name="Sisk P."/>
            <person name="Stolte C."/>
            <person name="Sykes S."/>
            <person name="Wortman J."/>
            <person name="Nusbaum C."/>
            <person name="Birren B."/>
        </authorList>
    </citation>
    <scope>NUCLEOTIDE SEQUENCE [LARGE SCALE GENOMIC DNA]</scope>
    <source>
        <strain evidence="6 7">F0390</strain>
    </source>
</reference>
<dbReference type="GeneID" id="95425555"/>
<evidence type="ECO:0000256" key="4">
    <source>
        <dbReference type="SAM" id="Coils"/>
    </source>
</evidence>
<dbReference type="GO" id="GO:0009307">
    <property type="term" value="P:DNA restriction-modification system"/>
    <property type="evidence" value="ECO:0007669"/>
    <property type="project" value="UniProtKB-KW"/>
</dbReference>
<accession>G1WAL1</accession>
<keyword evidence="3" id="KW-0238">DNA-binding</keyword>
<name>G1WAL1_9BACT</name>
<dbReference type="PANTHER" id="PTHR43140:SF1">
    <property type="entry name" value="TYPE I RESTRICTION ENZYME ECOKI SPECIFICITY SUBUNIT"/>
    <property type="match status" value="1"/>
</dbReference>
<keyword evidence="7" id="KW-1185">Reference proteome</keyword>
<dbReference type="SUPFAM" id="SSF116734">
    <property type="entry name" value="DNA methylase specificity domain"/>
    <property type="match status" value="2"/>
</dbReference>
<evidence type="ECO:0000259" key="5">
    <source>
        <dbReference type="Pfam" id="PF01420"/>
    </source>
</evidence>